<feature type="chain" id="PRO_5039750104" description="C-C motif chemokine" evidence="4">
    <location>
        <begin position="26"/>
        <end position="123"/>
    </location>
</feature>
<evidence type="ECO:0000313" key="8">
    <source>
        <dbReference type="Proteomes" id="UP001044222"/>
    </source>
</evidence>
<keyword evidence="2 4" id="KW-0202">Cytokine</keyword>
<keyword evidence="3" id="KW-1015">Disulfide bond</keyword>
<dbReference type="PANTHER" id="PTHR12015:SF177">
    <property type="entry name" value="CHEMOKINE INTERLEUKIN-8-LIKE DOMAIN-CONTAINING PROTEIN"/>
    <property type="match status" value="1"/>
</dbReference>
<dbReference type="PROSITE" id="PS00472">
    <property type="entry name" value="SMALL_CYTOKINES_CC"/>
    <property type="match status" value="1"/>
</dbReference>
<dbReference type="SUPFAM" id="SSF54117">
    <property type="entry name" value="Interleukin 8-like chemokines"/>
    <property type="match status" value="1"/>
</dbReference>
<evidence type="ECO:0000256" key="3">
    <source>
        <dbReference type="ARBA" id="ARBA00023157"/>
    </source>
</evidence>
<dbReference type="InterPro" id="IPR000827">
    <property type="entry name" value="Chemokine_CC_CS"/>
</dbReference>
<name>A0A9D3MK90_ANGAN</name>
<dbReference type="CDD" id="cd00272">
    <property type="entry name" value="Chemokine_CC"/>
    <property type="match status" value="1"/>
</dbReference>
<feature type="compositionally biased region" description="Basic residues" evidence="5">
    <location>
        <begin position="91"/>
        <end position="109"/>
    </location>
</feature>
<evidence type="ECO:0000259" key="6">
    <source>
        <dbReference type="SMART" id="SM00199"/>
    </source>
</evidence>
<protein>
    <recommendedName>
        <fullName evidence="4">C-C motif chemokine</fullName>
    </recommendedName>
</protein>
<dbReference type="GO" id="GO:0006955">
    <property type="term" value="P:immune response"/>
    <property type="evidence" value="ECO:0007669"/>
    <property type="project" value="InterPro"/>
</dbReference>
<comment type="subcellular location">
    <subcellularLocation>
        <location evidence="4">Secreted</location>
    </subcellularLocation>
</comment>
<sequence length="123" mass="13650">MRLSVITATGLLLLCASAWMPRVTATDPTNCCLKVSKTRLRLENIVDYAEQPAGLCPVKAIVFKTRRGRWVCANPEKDWVKMAVEKVAERKKAKGKGKSKKRGQGKKDRRGQSPAPKVTSLQN</sequence>
<evidence type="ECO:0000256" key="2">
    <source>
        <dbReference type="ARBA" id="ARBA00022514"/>
    </source>
</evidence>
<dbReference type="InterPro" id="IPR036048">
    <property type="entry name" value="Interleukin_8-like_sf"/>
</dbReference>
<dbReference type="SMART" id="SM00199">
    <property type="entry name" value="SCY"/>
    <property type="match status" value="1"/>
</dbReference>
<proteinExistence type="inferred from homology"/>
<keyword evidence="4" id="KW-0732">Signal</keyword>
<dbReference type="AlphaFoldDB" id="A0A9D3MK90"/>
<dbReference type="GO" id="GO:0008009">
    <property type="term" value="F:chemokine activity"/>
    <property type="evidence" value="ECO:0007669"/>
    <property type="project" value="InterPro"/>
</dbReference>
<feature type="domain" description="Chemokine interleukin-8-like" evidence="6">
    <location>
        <begin position="28"/>
        <end position="87"/>
    </location>
</feature>
<dbReference type="InterPro" id="IPR039809">
    <property type="entry name" value="Chemokine_b/g/d"/>
</dbReference>
<keyword evidence="4" id="KW-0145">Chemotaxis</keyword>
<organism evidence="7 8">
    <name type="scientific">Anguilla anguilla</name>
    <name type="common">European freshwater eel</name>
    <name type="synonym">Muraena anguilla</name>
    <dbReference type="NCBI Taxonomy" id="7936"/>
    <lineage>
        <taxon>Eukaryota</taxon>
        <taxon>Metazoa</taxon>
        <taxon>Chordata</taxon>
        <taxon>Craniata</taxon>
        <taxon>Vertebrata</taxon>
        <taxon>Euteleostomi</taxon>
        <taxon>Actinopterygii</taxon>
        <taxon>Neopterygii</taxon>
        <taxon>Teleostei</taxon>
        <taxon>Anguilliformes</taxon>
        <taxon>Anguillidae</taxon>
        <taxon>Anguilla</taxon>
    </lineage>
</organism>
<comment type="caution">
    <text evidence="7">The sequence shown here is derived from an EMBL/GenBank/DDBJ whole genome shotgun (WGS) entry which is preliminary data.</text>
</comment>
<dbReference type="GO" id="GO:0005615">
    <property type="term" value="C:extracellular space"/>
    <property type="evidence" value="ECO:0007669"/>
    <property type="project" value="UniProtKB-KW"/>
</dbReference>
<dbReference type="Gene3D" id="2.40.50.40">
    <property type="match status" value="1"/>
</dbReference>
<dbReference type="InterPro" id="IPR001811">
    <property type="entry name" value="Chemokine_IL8-like_dom"/>
</dbReference>
<evidence type="ECO:0000256" key="1">
    <source>
        <dbReference type="ARBA" id="ARBA00010868"/>
    </source>
</evidence>
<evidence type="ECO:0000256" key="4">
    <source>
        <dbReference type="RuleBase" id="RU361150"/>
    </source>
</evidence>
<gene>
    <name evidence="7" type="ORF">ANANG_G00082670</name>
</gene>
<accession>A0A9D3MK90</accession>
<dbReference type="Pfam" id="PF00048">
    <property type="entry name" value="IL8"/>
    <property type="match status" value="1"/>
</dbReference>
<feature type="region of interest" description="Disordered" evidence="5">
    <location>
        <begin position="88"/>
        <end position="123"/>
    </location>
</feature>
<feature type="signal peptide" evidence="4">
    <location>
        <begin position="1"/>
        <end position="25"/>
    </location>
</feature>
<dbReference type="EMBL" id="JAFIRN010000004">
    <property type="protein sequence ID" value="KAG5850459.1"/>
    <property type="molecule type" value="Genomic_DNA"/>
</dbReference>
<keyword evidence="8" id="KW-1185">Reference proteome</keyword>
<dbReference type="PANTHER" id="PTHR12015">
    <property type="entry name" value="SMALL INDUCIBLE CYTOKINE A"/>
    <property type="match status" value="1"/>
</dbReference>
<evidence type="ECO:0000313" key="7">
    <source>
        <dbReference type="EMBL" id="KAG5850459.1"/>
    </source>
</evidence>
<reference evidence="7" key="1">
    <citation type="submission" date="2021-01" db="EMBL/GenBank/DDBJ databases">
        <title>A chromosome-scale assembly of European eel, Anguilla anguilla.</title>
        <authorList>
            <person name="Henkel C."/>
            <person name="Jong-Raadsen S.A."/>
            <person name="Dufour S."/>
            <person name="Weltzien F.-A."/>
            <person name="Palstra A.P."/>
            <person name="Pelster B."/>
            <person name="Spaink H.P."/>
            <person name="Van Den Thillart G.E."/>
            <person name="Jansen H."/>
            <person name="Zahm M."/>
            <person name="Klopp C."/>
            <person name="Cedric C."/>
            <person name="Louis A."/>
            <person name="Berthelot C."/>
            <person name="Parey E."/>
            <person name="Roest Crollius H."/>
            <person name="Montfort J."/>
            <person name="Robinson-Rechavi M."/>
            <person name="Bucao C."/>
            <person name="Bouchez O."/>
            <person name="Gislard M."/>
            <person name="Lluch J."/>
            <person name="Milhes M."/>
            <person name="Lampietro C."/>
            <person name="Lopez Roques C."/>
            <person name="Donnadieu C."/>
            <person name="Braasch I."/>
            <person name="Desvignes T."/>
            <person name="Postlethwait J."/>
            <person name="Bobe J."/>
            <person name="Guiguen Y."/>
            <person name="Dirks R."/>
        </authorList>
    </citation>
    <scope>NUCLEOTIDE SEQUENCE</scope>
    <source>
        <strain evidence="7">Tag_6206</strain>
        <tissue evidence="7">Liver</tissue>
    </source>
</reference>
<keyword evidence="4" id="KW-0964">Secreted</keyword>
<evidence type="ECO:0000256" key="5">
    <source>
        <dbReference type="SAM" id="MobiDB-lite"/>
    </source>
</evidence>
<dbReference type="Proteomes" id="UP001044222">
    <property type="component" value="Unassembled WGS sequence"/>
</dbReference>
<comment type="similarity">
    <text evidence="1 4">Belongs to the intercrine beta (chemokine CC) family.</text>
</comment>